<protein>
    <submittedName>
        <fullName evidence="2">Uncharacterized protein</fullName>
    </submittedName>
</protein>
<dbReference type="EMBL" id="JBHMCA010000019">
    <property type="protein sequence ID" value="MFB9443074.1"/>
    <property type="molecule type" value="Genomic_DNA"/>
</dbReference>
<organism evidence="2 3">
    <name type="scientific">Dactylosporangium vinaceum</name>
    <dbReference type="NCBI Taxonomy" id="53362"/>
    <lineage>
        <taxon>Bacteria</taxon>
        <taxon>Bacillati</taxon>
        <taxon>Actinomycetota</taxon>
        <taxon>Actinomycetes</taxon>
        <taxon>Micromonosporales</taxon>
        <taxon>Micromonosporaceae</taxon>
        <taxon>Dactylosporangium</taxon>
    </lineage>
</organism>
<gene>
    <name evidence="2" type="ORF">ACFFTR_08260</name>
</gene>
<proteinExistence type="predicted"/>
<dbReference type="RefSeq" id="WP_223099553.1">
    <property type="nucleotide sequence ID" value="NZ_CP061913.1"/>
</dbReference>
<keyword evidence="3" id="KW-1185">Reference proteome</keyword>
<evidence type="ECO:0000313" key="3">
    <source>
        <dbReference type="Proteomes" id="UP001589608"/>
    </source>
</evidence>
<feature type="region of interest" description="Disordered" evidence="1">
    <location>
        <begin position="1"/>
        <end position="24"/>
    </location>
</feature>
<feature type="compositionally biased region" description="Basic and acidic residues" evidence="1">
    <location>
        <begin position="1"/>
        <end position="11"/>
    </location>
</feature>
<accession>A0ABV5M2J3</accession>
<sequence>MTTPDQPERAPETPATDRPLDPGEIVTVRCDDDVHRDTPPNQAFVIIDGFWPDRLAMAALGGDGLEWRNQRREWLQPVSPLQLRQARDADGNAIYVVD</sequence>
<dbReference type="Proteomes" id="UP001589608">
    <property type="component" value="Unassembled WGS sequence"/>
</dbReference>
<comment type="caution">
    <text evidence="2">The sequence shown here is derived from an EMBL/GenBank/DDBJ whole genome shotgun (WGS) entry which is preliminary data.</text>
</comment>
<name>A0ABV5M2J3_9ACTN</name>
<evidence type="ECO:0000313" key="2">
    <source>
        <dbReference type="EMBL" id="MFB9443074.1"/>
    </source>
</evidence>
<evidence type="ECO:0000256" key="1">
    <source>
        <dbReference type="SAM" id="MobiDB-lite"/>
    </source>
</evidence>
<reference evidence="2 3" key="1">
    <citation type="submission" date="2024-09" db="EMBL/GenBank/DDBJ databases">
        <authorList>
            <person name="Sun Q."/>
            <person name="Mori K."/>
        </authorList>
    </citation>
    <scope>NUCLEOTIDE SEQUENCE [LARGE SCALE GENOMIC DNA]</scope>
    <source>
        <strain evidence="2 3">JCM 3307</strain>
    </source>
</reference>